<keyword evidence="2" id="KW-1185">Reference proteome</keyword>
<dbReference type="AlphaFoldDB" id="A0A0B1TE07"/>
<dbReference type="EMBL" id="KN550360">
    <property type="protein sequence ID" value="KHJ94351.1"/>
    <property type="molecule type" value="Genomic_DNA"/>
</dbReference>
<sequence length="80" mass="9411">MRCEWAEFLILGEAEYYPKITKVIKRLPEAFEKYKAIESDEKTVAQVEDERAVFPEGDLKVRILLKYALKYIPSIISRDD</sequence>
<gene>
    <name evidence="1" type="ORF">OESDEN_05719</name>
</gene>
<proteinExistence type="predicted"/>
<name>A0A0B1TE07_OESDE</name>
<accession>A0A0B1TE07</accession>
<evidence type="ECO:0000313" key="2">
    <source>
        <dbReference type="Proteomes" id="UP000053660"/>
    </source>
</evidence>
<reference evidence="1 2" key="1">
    <citation type="submission" date="2014-03" db="EMBL/GenBank/DDBJ databases">
        <title>Draft genome of the hookworm Oesophagostomum dentatum.</title>
        <authorList>
            <person name="Mitreva M."/>
        </authorList>
    </citation>
    <scope>NUCLEOTIDE SEQUENCE [LARGE SCALE GENOMIC DNA]</scope>
    <source>
        <strain evidence="1 2">OD-Hann</strain>
    </source>
</reference>
<protein>
    <submittedName>
        <fullName evidence="1">Uncharacterized protein</fullName>
    </submittedName>
</protein>
<organism evidence="1 2">
    <name type="scientific">Oesophagostomum dentatum</name>
    <name type="common">Nodular worm</name>
    <dbReference type="NCBI Taxonomy" id="61180"/>
    <lineage>
        <taxon>Eukaryota</taxon>
        <taxon>Metazoa</taxon>
        <taxon>Ecdysozoa</taxon>
        <taxon>Nematoda</taxon>
        <taxon>Chromadorea</taxon>
        <taxon>Rhabditida</taxon>
        <taxon>Rhabditina</taxon>
        <taxon>Rhabditomorpha</taxon>
        <taxon>Strongyloidea</taxon>
        <taxon>Strongylidae</taxon>
        <taxon>Oesophagostomum</taxon>
    </lineage>
</organism>
<dbReference type="Proteomes" id="UP000053660">
    <property type="component" value="Unassembled WGS sequence"/>
</dbReference>
<evidence type="ECO:0000313" key="1">
    <source>
        <dbReference type="EMBL" id="KHJ94351.1"/>
    </source>
</evidence>